<name>A0A4Y7U1Y0_COPMI</name>
<dbReference type="SUPFAM" id="SSF54919">
    <property type="entry name" value="Nucleoside diphosphate kinase, NDK"/>
    <property type="match status" value="1"/>
</dbReference>
<feature type="region of interest" description="Disordered" evidence="4">
    <location>
        <begin position="279"/>
        <end position="309"/>
    </location>
</feature>
<comment type="similarity">
    <text evidence="1 3">Belongs to the NDK family.</text>
</comment>
<feature type="region of interest" description="Disordered" evidence="4">
    <location>
        <begin position="477"/>
        <end position="497"/>
    </location>
</feature>
<evidence type="ECO:0000256" key="1">
    <source>
        <dbReference type="ARBA" id="ARBA00008142"/>
    </source>
</evidence>
<dbReference type="GO" id="GO:1902176">
    <property type="term" value="P:negative regulation of oxidative stress-induced intrinsic apoptotic signaling pathway"/>
    <property type="evidence" value="ECO:0007669"/>
    <property type="project" value="TreeGrafter"/>
</dbReference>
<protein>
    <recommendedName>
        <fullName evidence="2">Nucleoside diphosphate kinase</fullName>
    </recommendedName>
</protein>
<dbReference type="OrthoDB" id="2162449at2759"/>
<dbReference type="AlphaFoldDB" id="A0A4Y7U1Y0"/>
<feature type="compositionally biased region" description="Low complexity" evidence="4">
    <location>
        <begin position="375"/>
        <end position="431"/>
    </location>
</feature>
<sequence length="497" mass="53217">MEESVVFYNGNQEEQDLTAQDQLASSHSSPRTPVTRTVAIIKHHALEHRFDIERQIQDAGFEIVKERQMEFDTETDPETLEELFGEDTHCLSEGPVWVYILERRRAIEVWHALMGPRDPEHARMDHPDSLRALYGISEFQNSVMGSQDLEIAEVQIAALFASSPPFPVSDLPPENGSSQYDAVRAEIMESLARTHLDEGYAPSNATNPSTINGSPSRLNANGKPAFRARAVPASTAKPDIVPRMTKASALRTGQPIEKTVSSPRKPISKERLAQTFANVPGHKRSSTIASATTDDAEKKRTFDGVPGHKRRETISVASTALPTVAPRLNKSATLRLQQKQGSPGSPGPPSSFKGPAARPSISRANSNDNLSASTARRPPSQSSVRPAPRPSSVIPAARPPAVRRASSISGTSSISTAPRSSANSDPDSPSNGESISARVRPRPSSVCSAPSIAPRTNKAAALRVAKKEAEAAAAAAAAAKKQKGVRAPPSSFKAIAT</sequence>
<feature type="compositionally biased region" description="Polar residues" evidence="4">
    <location>
        <begin position="362"/>
        <end position="374"/>
    </location>
</feature>
<evidence type="ECO:0000313" key="7">
    <source>
        <dbReference type="Proteomes" id="UP000298030"/>
    </source>
</evidence>
<dbReference type="PROSITE" id="PS51374">
    <property type="entry name" value="NDPK_LIKE"/>
    <property type="match status" value="1"/>
</dbReference>
<dbReference type="PANTHER" id="PTHR46161">
    <property type="entry name" value="NUCLEOSIDE DIPHOSPHATE KINASE"/>
    <property type="match status" value="1"/>
</dbReference>
<organism evidence="6 7">
    <name type="scientific">Coprinellus micaceus</name>
    <name type="common">Glistening ink-cap mushroom</name>
    <name type="synonym">Coprinus micaceus</name>
    <dbReference type="NCBI Taxonomy" id="71717"/>
    <lineage>
        <taxon>Eukaryota</taxon>
        <taxon>Fungi</taxon>
        <taxon>Dikarya</taxon>
        <taxon>Basidiomycota</taxon>
        <taxon>Agaricomycotina</taxon>
        <taxon>Agaricomycetes</taxon>
        <taxon>Agaricomycetidae</taxon>
        <taxon>Agaricales</taxon>
        <taxon>Agaricineae</taxon>
        <taxon>Psathyrellaceae</taxon>
        <taxon>Coprinellus</taxon>
    </lineage>
</organism>
<comment type="caution">
    <text evidence="6">The sequence shown here is derived from an EMBL/GenBank/DDBJ whole genome shotgun (WGS) entry which is preliminary data.</text>
</comment>
<evidence type="ECO:0000259" key="5">
    <source>
        <dbReference type="SMART" id="SM00562"/>
    </source>
</evidence>
<proteinExistence type="inferred from homology"/>
<dbReference type="Pfam" id="PF00334">
    <property type="entry name" value="NDK"/>
    <property type="match status" value="1"/>
</dbReference>
<dbReference type="InterPro" id="IPR036850">
    <property type="entry name" value="NDK-like_dom_sf"/>
</dbReference>
<reference evidence="6 7" key="1">
    <citation type="journal article" date="2019" name="Nat. Ecol. Evol.">
        <title>Megaphylogeny resolves global patterns of mushroom evolution.</title>
        <authorList>
            <person name="Varga T."/>
            <person name="Krizsan K."/>
            <person name="Foldi C."/>
            <person name="Dima B."/>
            <person name="Sanchez-Garcia M."/>
            <person name="Sanchez-Ramirez S."/>
            <person name="Szollosi G.J."/>
            <person name="Szarkandi J.G."/>
            <person name="Papp V."/>
            <person name="Albert L."/>
            <person name="Andreopoulos W."/>
            <person name="Angelini C."/>
            <person name="Antonin V."/>
            <person name="Barry K.W."/>
            <person name="Bougher N.L."/>
            <person name="Buchanan P."/>
            <person name="Buyck B."/>
            <person name="Bense V."/>
            <person name="Catcheside P."/>
            <person name="Chovatia M."/>
            <person name="Cooper J."/>
            <person name="Damon W."/>
            <person name="Desjardin D."/>
            <person name="Finy P."/>
            <person name="Geml J."/>
            <person name="Haridas S."/>
            <person name="Hughes K."/>
            <person name="Justo A."/>
            <person name="Karasinski D."/>
            <person name="Kautmanova I."/>
            <person name="Kiss B."/>
            <person name="Kocsube S."/>
            <person name="Kotiranta H."/>
            <person name="LaButti K.M."/>
            <person name="Lechner B.E."/>
            <person name="Liimatainen K."/>
            <person name="Lipzen A."/>
            <person name="Lukacs Z."/>
            <person name="Mihaltcheva S."/>
            <person name="Morgado L.N."/>
            <person name="Niskanen T."/>
            <person name="Noordeloos M.E."/>
            <person name="Ohm R.A."/>
            <person name="Ortiz-Santana B."/>
            <person name="Ovrebo C."/>
            <person name="Racz N."/>
            <person name="Riley R."/>
            <person name="Savchenko A."/>
            <person name="Shiryaev A."/>
            <person name="Soop K."/>
            <person name="Spirin V."/>
            <person name="Szebenyi C."/>
            <person name="Tomsovsky M."/>
            <person name="Tulloss R.E."/>
            <person name="Uehling J."/>
            <person name="Grigoriev I.V."/>
            <person name="Vagvolgyi C."/>
            <person name="Papp T."/>
            <person name="Martin F.M."/>
            <person name="Miettinen O."/>
            <person name="Hibbett D.S."/>
            <person name="Nagy L.G."/>
        </authorList>
    </citation>
    <scope>NUCLEOTIDE SEQUENCE [LARGE SCALE GENOMIC DNA]</scope>
    <source>
        <strain evidence="6 7">FP101781</strain>
    </source>
</reference>
<dbReference type="InterPro" id="IPR034907">
    <property type="entry name" value="NDK-like_dom"/>
</dbReference>
<dbReference type="EMBL" id="QPFP01000001">
    <property type="protein sequence ID" value="TEB40068.1"/>
    <property type="molecule type" value="Genomic_DNA"/>
</dbReference>
<dbReference type="SMART" id="SM00562">
    <property type="entry name" value="NDK"/>
    <property type="match status" value="1"/>
</dbReference>
<keyword evidence="7" id="KW-1185">Reference proteome</keyword>
<gene>
    <name evidence="6" type="ORF">FA13DRAFT_1724285</name>
</gene>
<dbReference type="Gene3D" id="3.30.70.141">
    <property type="entry name" value="Nucleoside diphosphate kinase-like domain"/>
    <property type="match status" value="1"/>
</dbReference>
<feature type="region of interest" description="Disordered" evidence="4">
    <location>
        <begin position="1"/>
        <end position="32"/>
    </location>
</feature>
<dbReference type="GO" id="GO:0005929">
    <property type="term" value="C:cilium"/>
    <property type="evidence" value="ECO:0007669"/>
    <property type="project" value="TreeGrafter"/>
</dbReference>
<accession>A0A4Y7U1Y0</accession>
<evidence type="ECO:0000313" key="6">
    <source>
        <dbReference type="EMBL" id="TEB40068.1"/>
    </source>
</evidence>
<evidence type="ECO:0000256" key="4">
    <source>
        <dbReference type="SAM" id="MobiDB-lite"/>
    </source>
</evidence>
<evidence type="ECO:0000256" key="2">
    <source>
        <dbReference type="ARBA" id="ARBA00017632"/>
    </source>
</evidence>
<dbReference type="STRING" id="71717.A0A4Y7U1Y0"/>
<feature type="region of interest" description="Disordered" evidence="4">
    <location>
        <begin position="335"/>
        <end position="458"/>
    </location>
</feature>
<comment type="caution">
    <text evidence="3">Lacks conserved residue(s) required for the propagation of feature annotation.</text>
</comment>
<feature type="domain" description="Nucleoside diphosphate kinase-like" evidence="5">
    <location>
        <begin position="34"/>
        <end position="167"/>
    </location>
</feature>
<dbReference type="PANTHER" id="PTHR46161:SF1">
    <property type="entry name" value="NUCLEOSIDE DIPHOSPHATE KINASE HOMOLOG 5"/>
    <property type="match status" value="1"/>
</dbReference>
<feature type="compositionally biased region" description="Polar residues" evidence="4">
    <location>
        <begin position="9"/>
        <end position="32"/>
    </location>
</feature>
<dbReference type="GO" id="GO:0003341">
    <property type="term" value="P:cilium movement"/>
    <property type="evidence" value="ECO:0007669"/>
    <property type="project" value="TreeGrafter"/>
</dbReference>
<evidence type="ECO:0000256" key="3">
    <source>
        <dbReference type="PROSITE-ProRule" id="PRU00706"/>
    </source>
</evidence>
<dbReference type="Proteomes" id="UP000298030">
    <property type="component" value="Unassembled WGS sequence"/>
</dbReference>